<reference evidence="2" key="1">
    <citation type="journal article" date="2014" name="Proc. Natl. Acad. Sci. U.S.A.">
        <title>Extensive sampling of basidiomycete genomes demonstrates inadequacy of the white-rot/brown-rot paradigm for wood decay fungi.</title>
        <authorList>
            <person name="Riley R."/>
            <person name="Salamov A.A."/>
            <person name="Brown D.W."/>
            <person name="Nagy L.G."/>
            <person name="Floudas D."/>
            <person name="Held B.W."/>
            <person name="Levasseur A."/>
            <person name="Lombard V."/>
            <person name="Morin E."/>
            <person name="Otillar R."/>
            <person name="Lindquist E.A."/>
            <person name="Sun H."/>
            <person name="LaButti K.M."/>
            <person name="Schmutz J."/>
            <person name="Jabbour D."/>
            <person name="Luo H."/>
            <person name="Baker S.E."/>
            <person name="Pisabarro A.G."/>
            <person name="Walton J.D."/>
            <person name="Blanchette R.A."/>
            <person name="Henrissat B."/>
            <person name="Martin F."/>
            <person name="Cullen D."/>
            <person name="Hibbett D.S."/>
            <person name="Grigoriev I.V."/>
        </authorList>
    </citation>
    <scope>NUCLEOTIDE SEQUENCE [LARGE SCALE GENOMIC DNA]</scope>
    <source>
        <strain evidence="2">CBS 339.88</strain>
    </source>
</reference>
<proteinExistence type="predicted"/>
<accession>A0A067TA36</accession>
<sequence>MRMPECVVSLSSCSASESESESERVALNGVSESDESLAVDGSRFGMSVALIAVSKWYAANWLNPYGRGLKPRELSTSVTWGGSGVGDLDAGCTRILGVKWTTEGVLGGGDVSGWRI</sequence>
<dbReference type="HOGENOM" id="CLU_2097066_0_0_1"/>
<dbReference type="Proteomes" id="UP000027222">
    <property type="component" value="Unassembled WGS sequence"/>
</dbReference>
<evidence type="ECO:0000313" key="1">
    <source>
        <dbReference type="EMBL" id="KDR79237.1"/>
    </source>
</evidence>
<organism evidence="1 2">
    <name type="scientific">Galerina marginata (strain CBS 339.88)</name>
    <dbReference type="NCBI Taxonomy" id="685588"/>
    <lineage>
        <taxon>Eukaryota</taxon>
        <taxon>Fungi</taxon>
        <taxon>Dikarya</taxon>
        <taxon>Basidiomycota</taxon>
        <taxon>Agaricomycotina</taxon>
        <taxon>Agaricomycetes</taxon>
        <taxon>Agaricomycetidae</taxon>
        <taxon>Agaricales</taxon>
        <taxon>Agaricineae</taxon>
        <taxon>Strophariaceae</taxon>
        <taxon>Galerina</taxon>
    </lineage>
</organism>
<dbReference type="EMBL" id="KL142373">
    <property type="protein sequence ID" value="KDR79237.1"/>
    <property type="molecule type" value="Genomic_DNA"/>
</dbReference>
<gene>
    <name evidence="1" type="ORF">GALMADRAFT_1229689</name>
</gene>
<name>A0A067TA36_GALM3</name>
<protein>
    <submittedName>
        <fullName evidence="1">Uncharacterized protein</fullName>
    </submittedName>
</protein>
<evidence type="ECO:0000313" key="2">
    <source>
        <dbReference type="Proteomes" id="UP000027222"/>
    </source>
</evidence>
<dbReference type="AlphaFoldDB" id="A0A067TA36"/>
<keyword evidence="2" id="KW-1185">Reference proteome</keyword>